<name>B5VJH5_YEAS6</name>
<accession>B5VJH5</accession>
<dbReference type="Proteomes" id="UP000008988">
    <property type="component" value="Unassembled WGS sequence"/>
</dbReference>
<dbReference type="AlphaFoldDB" id="B5VJH5"/>
<reference evidence="2 3" key="1">
    <citation type="journal article" date="2008" name="FEMS Yeast Res.">
        <title>Comparative genome analysis of a Saccharomyces cerevisiae wine strain.</title>
        <authorList>
            <person name="Borneman A.R."/>
            <person name="Forgan A.H."/>
            <person name="Pretorius I.S."/>
            <person name="Chambers P.J."/>
        </authorList>
    </citation>
    <scope>NUCLEOTIDE SEQUENCE [LARGE SCALE GENOMIC DNA]</scope>
    <source>
        <strain evidence="2 3">AWRI1631</strain>
    </source>
</reference>
<feature type="transmembrane region" description="Helical" evidence="1">
    <location>
        <begin position="20"/>
        <end position="38"/>
    </location>
</feature>
<evidence type="ECO:0000313" key="3">
    <source>
        <dbReference type="Proteomes" id="UP000008988"/>
    </source>
</evidence>
<dbReference type="EMBL" id="ABSV01001008">
    <property type="protein sequence ID" value="EDZ71917.1"/>
    <property type="molecule type" value="Genomic_DNA"/>
</dbReference>
<protein>
    <submittedName>
        <fullName evidence="2">Uncharacterized protein</fullName>
    </submittedName>
</protein>
<comment type="caution">
    <text evidence="2">The sequence shown here is derived from an EMBL/GenBank/DDBJ whole genome shotgun (WGS) entry which is preliminary data.</text>
</comment>
<evidence type="ECO:0000313" key="2">
    <source>
        <dbReference type="EMBL" id="EDZ71917.1"/>
    </source>
</evidence>
<keyword evidence="1" id="KW-1133">Transmembrane helix</keyword>
<keyword evidence="1" id="KW-0472">Membrane</keyword>
<organism evidence="2 3">
    <name type="scientific">Saccharomyces cerevisiae (strain AWRI1631)</name>
    <name type="common">Baker's yeast</name>
    <dbReference type="NCBI Taxonomy" id="545124"/>
    <lineage>
        <taxon>Eukaryota</taxon>
        <taxon>Fungi</taxon>
        <taxon>Dikarya</taxon>
        <taxon>Ascomycota</taxon>
        <taxon>Saccharomycotina</taxon>
        <taxon>Saccharomycetes</taxon>
        <taxon>Saccharomycetales</taxon>
        <taxon>Saccharomycetaceae</taxon>
        <taxon>Saccharomyces</taxon>
    </lineage>
</organism>
<evidence type="ECO:0000256" key="1">
    <source>
        <dbReference type="SAM" id="Phobius"/>
    </source>
</evidence>
<keyword evidence="1" id="KW-0812">Transmembrane</keyword>
<proteinExistence type="predicted"/>
<dbReference type="PROSITE" id="PS51257">
    <property type="entry name" value="PROKAR_LIPOPROTEIN"/>
    <property type="match status" value="1"/>
</dbReference>
<sequence>MIEENIKYVTSSSSIISCKLLPFVIAALCSVPITDALVVSTPLMLSKLCAGTV</sequence>
<gene>
    <name evidence="2" type="ORF">AWRI1631_74560</name>
</gene>